<dbReference type="SUPFAM" id="SSF51004">
    <property type="entry name" value="C-terminal (heme d1) domain of cytochrome cd1-nitrite reductase"/>
    <property type="match status" value="1"/>
</dbReference>
<evidence type="ECO:0000313" key="3">
    <source>
        <dbReference type="EMBL" id="KAH7120581.1"/>
    </source>
</evidence>
<dbReference type="InterPro" id="IPR008271">
    <property type="entry name" value="Ser/Thr_kinase_AS"/>
</dbReference>
<dbReference type="OrthoDB" id="5986190at2759"/>
<keyword evidence="4" id="KW-1185">Reference proteome</keyword>
<dbReference type="SUPFAM" id="SSF56112">
    <property type="entry name" value="Protein kinase-like (PK-like)"/>
    <property type="match status" value="1"/>
</dbReference>
<comment type="caution">
    <text evidence="3">The sequence shown here is derived from an EMBL/GenBank/DDBJ whole genome shotgun (WGS) entry which is preliminary data.</text>
</comment>
<organism evidence="3 4">
    <name type="scientific">Dactylonectria macrodidyma</name>
    <dbReference type="NCBI Taxonomy" id="307937"/>
    <lineage>
        <taxon>Eukaryota</taxon>
        <taxon>Fungi</taxon>
        <taxon>Dikarya</taxon>
        <taxon>Ascomycota</taxon>
        <taxon>Pezizomycotina</taxon>
        <taxon>Sordariomycetes</taxon>
        <taxon>Hypocreomycetidae</taxon>
        <taxon>Hypocreales</taxon>
        <taxon>Nectriaceae</taxon>
        <taxon>Dactylonectria</taxon>
    </lineage>
</organism>
<evidence type="ECO:0000259" key="2">
    <source>
        <dbReference type="PROSITE" id="PS50011"/>
    </source>
</evidence>
<dbReference type="SMART" id="SM00220">
    <property type="entry name" value="S_TKc"/>
    <property type="match status" value="1"/>
</dbReference>
<dbReference type="Gene3D" id="1.10.510.10">
    <property type="entry name" value="Transferase(Phosphotransferase) domain 1"/>
    <property type="match status" value="1"/>
</dbReference>
<feature type="compositionally biased region" description="Polar residues" evidence="1">
    <location>
        <begin position="28"/>
        <end position="41"/>
    </location>
</feature>
<sequence length="876" mass="99526">MSQEASIHGESSHPKSQEPTGPDPDNLPQESSHPDSQTSFETEQTYFAASLAKYSSKGRRCASFDSNKSEARYEDCTFLRHHVLENLINEEALQQRVFERLLHPTIELRRRYSQQILGPPRRRRCAILLVILCYGNYSMLERFENYFLKGSPQLFDKDLPFEIPKAKEIFGNGDGQKFYDHQFQLLPITLVDDTNGKIDTRRPLPYIEQEQIGEGAYGKVYSVRVERGHYSTVDGRVNPHSTMLLARKDFGSDELAYAAFKAETKILKDVINPKGPKNIAIVASICSYTYKFPDINTTFGSIFFEKAMCGLDDYIKNDKYRPTSRKVKWHQNRLLEEQRQNIDRITGICKALVWLSEKSAEDDDLPYYHCDVKPANILVYASGKAGTHLAKERQDKKNALIKPKSEVWSFGCVLLLVLVFNRDGKRGIETFEKARRADPDGRGDHFFKTEGDGCKRIVTECMDDLINSSGGPAAQSLRKPFVTYVKKRMLVSHSDRHTLTDIRTTLHKMLKDSTCVEIKTIKHDVPEGIKYCTNSSSGTIFYHAPKAVHMYHEHTNFNDSIHPEVTSEWSTSIRPKYHSSSKQVIFVAETSYKHFIIIGYEPDKHFGVQTFGASTETMPELVAFSPNVRKLAIVYSLPQHFWAKIRVFDIPSIKNNSLDTPAEDPVLDVPLKSVNSNHDLFFSCNGQYLYHAYKLRRQNSPSVPELKVDMWDTVTLKPIATWRIPDQDTTTSGFFISSIVPMNNKPGFIFISHEKTIQKALVDSSPKATVDSSKAITTLMEIAGVKKVLLSSDDKRIVMLVVRGYKLEIYGSVLSGRNNQLVKLQILQPMTYDPNRDDATIQEDGLDMSILVTNCEKRTSYKCDLGSLFGAGTREV</sequence>
<name>A0A9P9DL53_9HYPO</name>
<dbReference type="InterPro" id="IPR000719">
    <property type="entry name" value="Prot_kinase_dom"/>
</dbReference>
<feature type="region of interest" description="Disordered" evidence="1">
    <location>
        <begin position="1"/>
        <end position="41"/>
    </location>
</feature>
<dbReference type="Proteomes" id="UP000738349">
    <property type="component" value="Unassembled WGS sequence"/>
</dbReference>
<evidence type="ECO:0000256" key="1">
    <source>
        <dbReference type="SAM" id="MobiDB-lite"/>
    </source>
</evidence>
<reference evidence="3" key="1">
    <citation type="journal article" date="2021" name="Nat. Commun.">
        <title>Genetic determinants of endophytism in the Arabidopsis root mycobiome.</title>
        <authorList>
            <person name="Mesny F."/>
            <person name="Miyauchi S."/>
            <person name="Thiergart T."/>
            <person name="Pickel B."/>
            <person name="Atanasova L."/>
            <person name="Karlsson M."/>
            <person name="Huettel B."/>
            <person name="Barry K.W."/>
            <person name="Haridas S."/>
            <person name="Chen C."/>
            <person name="Bauer D."/>
            <person name="Andreopoulos W."/>
            <person name="Pangilinan J."/>
            <person name="LaButti K."/>
            <person name="Riley R."/>
            <person name="Lipzen A."/>
            <person name="Clum A."/>
            <person name="Drula E."/>
            <person name="Henrissat B."/>
            <person name="Kohler A."/>
            <person name="Grigoriev I.V."/>
            <person name="Martin F.M."/>
            <person name="Hacquard S."/>
        </authorList>
    </citation>
    <scope>NUCLEOTIDE SEQUENCE</scope>
    <source>
        <strain evidence="3">MPI-CAGE-AT-0147</strain>
    </source>
</reference>
<feature type="domain" description="Protein kinase" evidence="2">
    <location>
        <begin position="206"/>
        <end position="643"/>
    </location>
</feature>
<dbReference type="AlphaFoldDB" id="A0A9P9DL53"/>
<dbReference type="PROSITE" id="PS50011">
    <property type="entry name" value="PROTEIN_KINASE_DOM"/>
    <property type="match status" value="1"/>
</dbReference>
<dbReference type="InterPro" id="IPR011009">
    <property type="entry name" value="Kinase-like_dom_sf"/>
</dbReference>
<proteinExistence type="predicted"/>
<protein>
    <recommendedName>
        <fullName evidence="2">Protein kinase domain-containing protein</fullName>
    </recommendedName>
</protein>
<dbReference type="EMBL" id="JAGMUV010000025">
    <property type="protein sequence ID" value="KAH7120581.1"/>
    <property type="molecule type" value="Genomic_DNA"/>
</dbReference>
<evidence type="ECO:0000313" key="4">
    <source>
        <dbReference type="Proteomes" id="UP000738349"/>
    </source>
</evidence>
<dbReference type="InterPro" id="IPR011048">
    <property type="entry name" value="Haem_d1_sf"/>
</dbReference>
<dbReference type="PROSITE" id="PS00108">
    <property type="entry name" value="PROTEIN_KINASE_ST"/>
    <property type="match status" value="1"/>
</dbReference>
<dbReference type="GO" id="GO:0005524">
    <property type="term" value="F:ATP binding"/>
    <property type="evidence" value="ECO:0007669"/>
    <property type="project" value="InterPro"/>
</dbReference>
<gene>
    <name evidence="3" type="ORF">EDB81DRAFT_914251</name>
</gene>
<dbReference type="GO" id="GO:0004672">
    <property type="term" value="F:protein kinase activity"/>
    <property type="evidence" value="ECO:0007669"/>
    <property type="project" value="InterPro"/>
</dbReference>
<accession>A0A9P9DL53</accession>